<comment type="caution">
    <text evidence="1">The sequence shown here is derived from an EMBL/GenBank/DDBJ whole genome shotgun (WGS) entry which is preliminary data.</text>
</comment>
<dbReference type="Proteomes" id="UP001470230">
    <property type="component" value="Unassembled WGS sequence"/>
</dbReference>
<proteinExistence type="predicted"/>
<evidence type="ECO:0000313" key="2">
    <source>
        <dbReference type="Proteomes" id="UP001470230"/>
    </source>
</evidence>
<name>A0ABR2GUL4_9EUKA</name>
<keyword evidence="2" id="KW-1185">Reference proteome</keyword>
<reference evidence="1 2" key="1">
    <citation type="submission" date="2024-04" db="EMBL/GenBank/DDBJ databases">
        <title>Tritrichomonas musculus Genome.</title>
        <authorList>
            <person name="Alves-Ferreira E."/>
            <person name="Grigg M."/>
            <person name="Lorenzi H."/>
            <person name="Galac M."/>
        </authorList>
    </citation>
    <scope>NUCLEOTIDE SEQUENCE [LARGE SCALE GENOMIC DNA]</scope>
    <source>
        <strain evidence="1 2">EAF2021</strain>
    </source>
</reference>
<dbReference type="EMBL" id="JAPFFF010000060">
    <property type="protein sequence ID" value="KAK8837351.1"/>
    <property type="molecule type" value="Genomic_DNA"/>
</dbReference>
<protein>
    <submittedName>
        <fullName evidence="1">Uncharacterized protein</fullName>
    </submittedName>
</protein>
<sequence>MQVNDRAVWKFGCNSADLRLEVCLLAEICWPLVRFHAIPVDVVPLVNAVKDARPRSERDLSVENFIIENLLKKIKKMRSPGFEPSLWTRQDHIATITTASLHIYSIIYKVL</sequence>
<evidence type="ECO:0000313" key="1">
    <source>
        <dbReference type="EMBL" id="KAK8837351.1"/>
    </source>
</evidence>
<gene>
    <name evidence="1" type="ORF">M9Y10_036784</name>
</gene>
<organism evidence="1 2">
    <name type="scientific">Tritrichomonas musculus</name>
    <dbReference type="NCBI Taxonomy" id="1915356"/>
    <lineage>
        <taxon>Eukaryota</taxon>
        <taxon>Metamonada</taxon>
        <taxon>Parabasalia</taxon>
        <taxon>Tritrichomonadida</taxon>
        <taxon>Tritrichomonadidae</taxon>
        <taxon>Tritrichomonas</taxon>
    </lineage>
</organism>
<accession>A0ABR2GUL4</accession>